<reference evidence="1 2" key="1">
    <citation type="submission" date="2013-09" db="EMBL/GenBank/DDBJ databases">
        <title>Corchorus capsularis genome sequencing.</title>
        <authorList>
            <person name="Alam M."/>
            <person name="Haque M.S."/>
            <person name="Islam M.S."/>
            <person name="Emdad E.M."/>
            <person name="Islam M.M."/>
            <person name="Ahmed B."/>
            <person name="Halim A."/>
            <person name="Hossen Q.M.M."/>
            <person name="Hossain M.Z."/>
            <person name="Ahmed R."/>
            <person name="Khan M.M."/>
            <person name="Islam R."/>
            <person name="Rashid M.M."/>
            <person name="Khan S.A."/>
            <person name="Rahman M.S."/>
            <person name="Alam M."/>
        </authorList>
    </citation>
    <scope>NUCLEOTIDE SEQUENCE [LARGE SCALE GENOMIC DNA]</scope>
    <source>
        <strain evidence="2">cv. CVL-1</strain>
        <tissue evidence="1">Whole seedling</tissue>
    </source>
</reference>
<keyword evidence="2" id="KW-1185">Reference proteome</keyword>
<evidence type="ECO:0000313" key="1">
    <source>
        <dbReference type="EMBL" id="OMO64628.1"/>
    </source>
</evidence>
<organism evidence="1 2">
    <name type="scientific">Corchorus capsularis</name>
    <name type="common">Jute</name>
    <dbReference type="NCBI Taxonomy" id="210143"/>
    <lineage>
        <taxon>Eukaryota</taxon>
        <taxon>Viridiplantae</taxon>
        <taxon>Streptophyta</taxon>
        <taxon>Embryophyta</taxon>
        <taxon>Tracheophyta</taxon>
        <taxon>Spermatophyta</taxon>
        <taxon>Magnoliopsida</taxon>
        <taxon>eudicotyledons</taxon>
        <taxon>Gunneridae</taxon>
        <taxon>Pentapetalae</taxon>
        <taxon>rosids</taxon>
        <taxon>malvids</taxon>
        <taxon>Malvales</taxon>
        <taxon>Malvaceae</taxon>
        <taxon>Grewioideae</taxon>
        <taxon>Apeibeae</taxon>
        <taxon>Corchorus</taxon>
    </lineage>
</organism>
<comment type="caution">
    <text evidence="1">The sequence shown here is derived from an EMBL/GenBank/DDBJ whole genome shotgun (WGS) entry which is preliminary data.</text>
</comment>
<dbReference type="Gramene" id="OMO64628">
    <property type="protein sequence ID" value="OMO64628"/>
    <property type="gene ID" value="CCACVL1_21630"/>
</dbReference>
<dbReference type="AlphaFoldDB" id="A0A1R3H2N3"/>
<protein>
    <submittedName>
        <fullName evidence="1">Uncharacterized protein</fullName>
    </submittedName>
</protein>
<proteinExistence type="predicted"/>
<sequence length="61" mass="7082">QRHFLTHRSELLTVGLSSSFAFPIERGTFLFPTMNHLKHRKDHPFPFLSFFLKPAITGTEP</sequence>
<dbReference type="EMBL" id="AWWV01012746">
    <property type="protein sequence ID" value="OMO64628.1"/>
    <property type="molecule type" value="Genomic_DNA"/>
</dbReference>
<evidence type="ECO:0000313" key="2">
    <source>
        <dbReference type="Proteomes" id="UP000188268"/>
    </source>
</evidence>
<feature type="non-terminal residue" evidence="1">
    <location>
        <position position="1"/>
    </location>
</feature>
<dbReference type="Proteomes" id="UP000188268">
    <property type="component" value="Unassembled WGS sequence"/>
</dbReference>
<name>A0A1R3H2N3_COCAP</name>
<gene>
    <name evidence="1" type="ORF">CCACVL1_21630</name>
</gene>
<accession>A0A1R3H2N3</accession>